<dbReference type="InterPro" id="IPR011044">
    <property type="entry name" value="Quino_amine_DH_bsu"/>
</dbReference>
<dbReference type="SUPFAM" id="SSF50978">
    <property type="entry name" value="WD40 repeat-like"/>
    <property type="match status" value="2"/>
</dbReference>
<feature type="compositionally biased region" description="Acidic residues" evidence="5">
    <location>
        <begin position="910"/>
        <end position="920"/>
    </location>
</feature>
<dbReference type="InterPro" id="IPR007148">
    <property type="entry name" value="SSU_processome_Utp12"/>
</dbReference>
<evidence type="ECO:0000256" key="5">
    <source>
        <dbReference type="SAM" id="MobiDB-lite"/>
    </source>
</evidence>
<dbReference type="InterPro" id="IPR027145">
    <property type="entry name" value="PWP2"/>
</dbReference>
<dbReference type="PROSITE" id="PS50294">
    <property type="entry name" value="WD_REPEATS_REGION"/>
    <property type="match status" value="2"/>
</dbReference>
<feature type="region of interest" description="Disordered" evidence="5">
    <location>
        <begin position="664"/>
        <end position="684"/>
    </location>
</feature>
<comment type="similarity">
    <text evidence="1">Belongs to the WD repeat PWP2 family.</text>
</comment>
<dbReference type="GO" id="GO:0000028">
    <property type="term" value="P:ribosomal small subunit assembly"/>
    <property type="evidence" value="ECO:0007669"/>
    <property type="project" value="TreeGrafter"/>
</dbReference>
<keyword evidence="8" id="KW-1185">Reference proteome</keyword>
<dbReference type="PROSITE" id="PS00678">
    <property type="entry name" value="WD_REPEATS_1"/>
    <property type="match status" value="1"/>
</dbReference>
<dbReference type="InterPro" id="IPR015943">
    <property type="entry name" value="WD40/YVTN_repeat-like_dom_sf"/>
</dbReference>
<dbReference type="PANTHER" id="PTHR19858:SF0">
    <property type="entry name" value="PERIODIC TRYPTOPHAN PROTEIN 2 HOMOLOG"/>
    <property type="match status" value="1"/>
</dbReference>
<protein>
    <submittedName>
        <fullName evidence="7">WD40 repeat-containing protein</fullName>
    </submittedName>
</protein>
<evidence type="ECO:0000259" key="6">
    <source>
        <dbReference type="Pfam" id="PF04003"/>
    </source>
</evidence>
<dbReference type="PROSITE" id="PS50082">
    <property type="entry name" value="WD_REPEATS_2"/>
    <property type="match status" value="3"/>
</dbReference>
<feature type="compositionally biased region" description="Basic and acidic residues" evidence="5">
    <location>
        <begin position="921"/>
        <end position="955"/>
    </location>
</feature>
<feature type="compositionally biased region" description="Basic residues" evidence="5">
    <location>
        <begin position="968"/>
        <end position="980"/>
    </location>
</feature>
<dbReference type="GO" id="GO:0034388">
    <property type="term" value="C:Pwp2p-containing subcomplex of 90S preribosome"/>
    <property type="evidence" value="ECO:0007669"/>
    <property type="project" value="TreeGrafter"/>
</dbReference>
<dbReference type="OrthoDB" id="3142434at2759"/>
<dbReference type="CDD" id="cd00200">
    <property type="entry name" value="WD40"/>
    <property type="match status" value="1"/>
</dbReference>
<dbReference type="AlphaFoldDB" id="A0A151ZSM0"/>
<keyword evidence="3" id="KW-0677">Repeat</keyword>
<dbReference type="InterPro" id="IPR036322">
    <property type="entry name" value="WD40_repeat_dom_sf"/>
</dbReference>
<accession>A0A151ZSM0</accession>
<evidence type="ECO:0000313" key="7">
    <source>
        <dbReference type="EMBL" id="KYQ96942.1"/>
    </source>
</evidence>
<dbReference type="Proteomes" id="UP000076078">
    <property type="component" value="Unassembled WGS sequence"/>
</dbReference>
<feature type="repeat" description="WD" evidence="4">
    <location>
        <begin position="483"/>
        <end position="524"/>
    </location>
</feature>
<evidence type="ECO:0000256" key="2">
    <source>
        <dbReference type="ARBA" id="ARBA00022574"/>
    </source>
</evidence>
<dbReference type="STRING" id="361077.A0A151ZSM0"/>
<dbReference type="FunCoup" id="A0A151ZSM0">
    <property type="interactions" value="630"/>
</dbReference>
<dbReference type="OMA" id="VYEWQSE"/>
<dbReference type="InterPro" id="IPR001680">
    <property type="entry name" value="WD40_rpt"/>
</dbReference>
<evidence type="ECO:0000313" key="8">
    <source>
        <dbReference type="Proteomes" id="UP000076078"/>
    </source>
</evidence>
<dbReference type="PANTHER" id="PTHR19858">
    <property type="entry name" value="WD40 REPEAT PROTEIN"/>
    <property type="match status" value="1"/>
</dbReference>
<dbReference type="GO" id="GO:0032040">
    <property type="term" value="C:small-subunit processome"/>
    <property type="evidence" value="ECO:0007669"/>
    <property type="project" value="TreeGrafter"/>
</dbReference>
<dbReference type="InParanoid" id="A0A151ZSM0"/>
<feature type="domain" description="Small-subunit processome Utp12" evidence="6">
    <location>
        <begin position="755"/>
        <end position="860"/>
    </location>
</feature>
<dbReference type="SMART" id="SM00320">
    <property type="entry name" value="WD40"/>
    <property type="match status" value="10"/>
</dbReference>
<reference evidence="7 8" key="1">
    <citation type="submission" date="2015-12" db="EMBL/GenBank/DDBJ databases">
        <title>Dictyostelia acquired genes for synthesis and detection of signals that induce cell-type specialization by lateral gene transfer from prokaryotes.</title>
        <authorList>
            <person name="Gloeckner G."/>
            <person name="Schaap P."/>
        </authorList>
    </citation>
    <scope>NUCLEOTIDE SEQUENCE [LARGE SCALE GENOMIC DNA]</scope>
    <source>
        <strain evidence="7 8">TK</strain>
    </source>
</reference>
<organism evidence="7 8">
    <name type="scientific">Tieghemostelium lacteum</name>
    <name type="common">Slime mold</name>
    <name type="synonym">Dictyostelium lacteum</name>
    <dbReference type="NCBI Taxonomy" id="361077"/>
    <lineage>
        <taxon>Eukaryota</taxon>
        <taxon>Amoebozoa</taxon>
        <taxon>Evosea</taxon>
        <taxon>Eumycetozoa</taxon>
        <taxon>Dictyostelia</taxon>
        <taxon>Dictyosteliales</taxon>
        <taxon>Raperosteliaceae</taxon>
        <taxon>Tieghemostelium</taxon>
    </lineage>
</organism>
<keyword evidence="2 4" id="KW-0853">WD repeat</keyword>
<name>A0A151ZSM0_TIELA</name>
<gene>
    <name evidence="7" type="ORF">DLAC_04263</name>
</gene>
<dbReference type="SUPFAM" id="SSF50969">
    <property type="entry name" value="YVTN repeat-like/Quinoprotein amine dehydrogenase"/>
    <property type="match status" value="1"/>
</dbReference>
<proteinExistence type="inferred from homology"/>
<evidence type="ECO:0000256" key="4">
    <source>
        <dbReference type="PROSITE-ProRule" id="PRU00221"/>
    </source>
</evidence>
<dbReference type="Pfam" id="PF00400">
    <property type="entry name" value="WD40"/>
    <property type="match status" value="5"/>
</dbReference>
<feature type="repeat" description="WD" evidence="4">
    <location>
        <begin position="395"/>
        <end position="438"/>
    </location>
</feature>
<feature type="repeat" description="WD" evidence="4">
    <location>
        <begin position="353"/>
        <end position="394"/>
    </location>
</feature>
<comment type="caution">
    <text evidence="7">The sequence shown here is derived from an EMBL/GenBank/DDBJ whole genome shotgun (WGS) entry which is preliminary data.</text>
</comment>
<dbReference type="InterPro" id="IPR019775">
    <property type="entry name" value="WD40_repeat_CS"/>
</dbReference>
<dbReference type="EMBL" id="LODT01000021">
    <property type="protein sequence ID" value="KYQ96942.1"/>
    <property type="molecule type" value="Genomic_DNA"/>
</dbReference>
<sequence>MKFGFKFSNLLGTVYNQGNIVYTPDGNTVISPVGNRITAFDLVANKSVTLPFQTTKDIVSIEISPNGSILVVSDEAGVIYIINYSRQVILGSYKHHGAPTAMKFSPNGAVLAIGVNNFVYLYKAPLPIKTHTTPLMILSRFEHKSPVASLDWSSDSKKLLICCKNGFVCIRKGKNERVDNFQIKGSEAITCVFGNQDATEVYGVSEKAILIWKYHTKEELENSGEIKVKMEEDEDNENDIKKLKVTTSNSKPILGRWVFSKLQKLESFNSYTVKVNSAVYQLRSRLMLIGMSNGQFSLHEMPEYKELYKLKISSHSITTAAINNTGEWLAFGCEDLGQLLVWEWRSESYILKQQGHSYSMNALSYSSDGQSIATGGDDGKVKVWSTTTGYCFVTFSDHEAPVTAVRFSPVTHQNVLFSASLDGSVRAFDLLRYRNFRTFVSPNKAQFSTLAVDPSGEIVVAGTSDSFEIYVWSVRTGKLTDIISGHESAISDLAFDPVNPYLTSTSWDKTARVWNIFEERDIRETVRHQSEILACAYSVDGKKFVTSSLDGTLQIFETTYWTQIGMIDGRNDMLGVRIAGEEKKVQNDPEGKAFTKIAFTPDSECLIAGGNSNFVCIYHIEQQLLVKKFQVTQNQSMDGVAFSWKNLTEYGHLDLMEGDFKSGENRNREALPGVKTGDFSKRDTKRRPKTKCLSVSPTGRSWAAATTEGLLIYSLDEHLYFDPTDLTVQITPETILKSLKNQEYLKSLVMALKLNEKTIVESVFEKIPPTQISLVSQEFPVFYLKNFLQFLSNYYESHLHLELQLRWLKFLFIYHGKFIKDNSTSMLSHIRNLQKTVTQHYNDLSQICDDNQYTLNYFQSLRPLYDQSAESPSDAPSKSLEKVYSKSLNRMKKWKNVEVSNNDQVKEENEDKEQEQEQEEDKFSGDEDQNEKSIKKVKVQQKEEHQIKKEEELIKTVKPPTKSTGKNAPKKKVKKSNNKK</sequence>
<feature type="region of interest" description="Disordered" evidence="5">
    <location>
        <begin position="895"/>
        <end position="980"/>
    </location>
</feature>
<dbReference type="GO" id="GO:0000462">
    <property type="term" value="P:maturation of SSU-rRNA from tricistronic rRNA transcript (SSU-rRNA, 5.8S rRNA, LSU-rRNA)"/>
    <property type="evidence" value="ECO:0007669"/>
    <property type="project" value="TreeGrafter"/>
</dbReference>
<evidence type="ECO:0000256" key="1">
    <source>
        <dbReference type="ARBA" id="ARBA00010226"/>
    </source>
</evidence>
<dbReference type="Pfam" id="PF04003">
    <property type="entry name" value="Utp12"/>
    <property type="match status" value="1"/>
</dbReference>
<evidence type="ECO:0000256" key="3">
    <source>
        <dbReference type="ARBA" id="ARBA00022737"/>
    </source>
</evidence>
<dbReference type="Gene3D" id="2.130.10.10">
    <property type="entry name" value="YVTN repeat-like/Quinoprotein amine dehydrogenase"/>
    <property type="match status" value="3"/>
</dbReference>